<evidence type="ECO:0000256" key="8">
    <source>
        <dbReference type="ARBA" id="ARBA00023136"/>
    </source>
</evidence>
<keyword evidence="5" id="KW-0597">Phosphoprotein</keyword>
<dbReference type="InterPro" id="IPR052386">
    <property type="entry name" value="GPSM"/>
</dbReference>
<dbReference type="PANTHER" id="PTHR45954">
    <property type="entry name" value="LD33695P"/>
    <property type="match status" value="1"/>
</dbReference>
<evidence type="ECO:0000256" key="5">
    <source>
        <dbReference type="ARBA" id="ARBA00022553"/>
    </source>
</evidence>
<dbReference type="GO" id="GO:0005092">
    <property type="term" value="F:GDP-dissociation inhibitor activity"/>
    <property type="evidence" value="ECO:0007669"/>
    <property type="project" value="TreeGrafter"/>
</dbReference>
<dbReference type="GO" id="GO:0005938">
    <property type="term" value="C:cell cortex"/>
    <property type="evidence" value="ECO:0007669"/>
    <property type="project" value="TreeGrafter"/>
</dbReference>
<dbReference type="SMART" id="SM00390">
    <property type="entry name" value="GoLoco"/>
    <property type="match status" value="2"/>
</dbReference>
<keyword evidence="7" id="KW-0802">TPR repeat</keyword>
<evidence type="ECO:0000313" key="9">
    <source>
        <dbReference type="EMBL" id="CAC5363991.1"/>
    </source>
</evidence>
<dbReference type="Proteomes" id="UP000507470">
    <property type="component" value="Unassembled WGS sequence"/>
</dbReference>
<dbReference type="EMBL" id="CACVKT020000930">
    <property type="protein sequence ID" value="CAC5363991.1"/>
    <property type="molecule type" value="Genomic_DNA"/>
</dbReference>
<reference evidence="9 10" key="1">
    <citation type="submission" date="2020-06" db="EMBL/GenBank/DDBJ databases">
        <authorList>
            <person name="Li R."/>
            <person name="Bekaert M."/>
        </authorList>
    </citation>
    <scope>NUCLEOTIDE SEQUENCE [LARGE SCALE GENOMIC DNA]</scope>
    <source>
        <strain evidence="10">wild</strain>
    </source>
</reference>
<sequence length="200" mass="22608">MNLRLPAMIIEIARELEDRVGEGRACWSLGNAHKALGHHEETLPYANEHFQISREAELMNGGARPKVPKFQKSSSVATESDLSLRNRSKEKLQSVQQVSFDDESFFDFLSKFQSRRLDDQRCSIQVEPVTSRTGIDNSKRVIVSSPGAQEFLDMVAGIQSSRMDDQQADIRFPGLNSHDVIDQILQRKKKMSPMITSLNC</sequence>
<dbReference type="PANTHER" id="PTHR45954:SF1">
    <property type="entry name" value="LD33695P"/>
    <property type="match status" value="1"/>
</dbReference>
<evidence type="ECO:0000256" key="4">
    <source>
        <dbReference type="ARBA" id="ARBA00022490"/>
    </source>
</evidence>
<protein>
    <submittedName>
        <fullName evidence="9">GPSM2</fullName>
    </submittedName>
</protein>
<dbReference type="InterPro" id="IPR011990">
    <property type="entry name" value="TPR-like_helical_dom_sf"/>
</dbReference>
<dbReference type="GO" id="GO:0001965">
    <property type="term" value="F:G-protein alpha-subunit binding"/>
    <property type="evidence" value="ECO:0007669"/>
    <property type="project" value="TreeGrafter"/>
</dbReference>
<proteinExistence type="predicted"/>
<dbReference type="GO" id="GO:0016020">
    <property type="term" value="C:membrane"/>
    <property type="evidence" value="ECO:0007669"/>
    <property type="project" value="UniProtKB-SubCell"/>
</dbReference>
<dbReference type="AlphaFoldDB" id="A0A6J8A9W3"/>
<evidence type="ECO:0000313" key="10">
    <source>
        <dbReference type="Proteomes" id="UP000507470"/>
    </source>
</evidence>
<evidence type="ECO:0000256" key="1">
    <source>
        <dbReference type="ARBA" id="ARBA00004370"/>
    </source>
</evidence>
<dbReference type="Pfam" id="PF02188">
    <property type="entry name" value="GoLoco"/>
    <property type="match status" value="1"/>
</dbReference>
<evidence type="ECO:0000256" key="6">
    <source>
        <dbReference type="ARBA" id="ARBA00022737"/>
    </source>
</evidence>
<comment type="subcellular location">
    <subcellularLocation>
        <location evidence="2">Cytoplasm</location>
    </subcellularLocation>
    <subcellularLocation>
        <location evidence="1">Membrane</location>
    </subcellularLocation>
</comment>
<dbReference type="GO" id="GO:0000132">
    <property type="term" value="P:establishment of mitotic spindle orientation"/>
    <property type="evidence" value="ECO:0007669"/>
    <property type="project" value="TreeGrafter"/>
</dbReference>
<gene>
    <name evidence="9" type="ORF">MCOR_5195</name>
</gene>
<keyword evidence="6" id="KW-0677">Repeat</keyword>
<keyword evidence="10" id="KW-1185">Reference proteome</keyword>
<keyword evidence="4" id="KW-0963">Cytoplasm</keyword>
<dbReference type="InterPro" id="IPR003109">
    <property type="entry name" value="GoLoco_motif"/>
</dbReference>
<evidence type="ECO:0000256" key="2">
    <source>
        <dbReference type="ARBA" id="ARBA00004496"/>
    </source>
</evidence>
<dbReference type="Gene3D" id="1.25.40.10">
    <property type="entry name" value="Tetratricopeptide repeat domain"/>
    <property type="match status" value="1"/>
</dbReference>
<accession>A0A6J8A9W3</accession>
<evidence type="ECO:0000256" key="7">
    <source>
        <dbReference type="ARBA" id="ARBA00022803"/>
    </source>
</evidence>
<evidence type="ECO:0000256" key="3">
    <source>
        <dbReference type="ARBA" id="ARBA00022475"/>
    </source>
</evidence>
<dbReference type="PROSITE" id="PS50877">
    <property type="entry name" value="GOLOCO"/>
    <property type="match status" value="2"/>
</dbReference>
<keyword evidence="8" id="KW-0472">Membrane</keyword>
<dbReference type="OrthoDB" id="286233at2759"/>
<organism evidence="9 10">
    <name type="scientific">Mytilus coruscus</name>
    <name type="common">Sea mussel</name>
    <dbReference type="NCBI Taxonomy" id="42192"/>
    <lineage>
        <taxon>Eukaryota</taxon>
        <taxon>Metazoa</taxon>
        <taxon>Spiralia</taxon>
        <taxon>Lophotrochozoa</taxon>
        <taxon>Mollusca</taxon>
        <taxon>Bivalvia</taxon>
        <taxon>Autobranchia</taxon>
        <taxon>Pteriomorphia</taxon>
        <taxon>Mytilida</taxon>
        <taxon>Mytiloidea</taxon>
        <taxon>Mytilidae</taxon>
        <taxon>Mytilinae</taxon>
        <taxon>Mytilus</taxon>
    </lineage>
</organism>
<name>A0A6J8A9W3_MYTCO</name>
<keyword evidence="3" id="KW-1003">Cell membrane</keyword>